<dbReference type="SMART" id="SM00906">
    <property type="entry name" value="Fungal_trans"/>
    <property type="match status" value="1"/>
</dbReference>
<dbReference type="InterPro" id="IPR007219">
    <property type="entry name" value="XnlR_reg_dom"/>
</dbReference>
<dbReference type="AlphaFoldDB" id="A0A0D2DG39"/>
<keyword evidence="2" id="KW-0479">Metal-binding</keyword>
<keyword evidence="5" id="KW-0539">Nucleus</keyword>
<dbReference type="EMBL" id="KN847337">
    <property type="protein sequence ID" value="KIW41380.1"/>
    <property type="molecule type" value="Genomic_DNA"/>
</dbReference>
<evidence type="ECO:0000256" key="6">
    <source>
        <dbReference type="SAM" id="MobiDB-lite"/>
    </source>
</evidence>
<dbReference type="STRING" id="215243.A0A0D2DG39"/>
<dbReference type="VEuPathDB" id="FungiDB:PV06_06942"/>
<evidence type="ECO:0000256" key="3">
    <source>
        <dbReference type="ARBA" id="ARBA00023015"/>
    </source>
</evidence>
<dbReference type="GO" id="GO:0000981">
    <property type="term" value="F:DNA-binding transcription factor activity, RNA polymerase II-specific"/>
    <property type="evidence" value="ECO:0007669"/>
    <property type="project" value="InterPro"/>
</dbReference>
<evidence type="ECO:0000256" key="1">
    <source>
        <dbReference type="ARBA" id="ARBA00004123"/>
    </source>
</evidence>
<dbReference type="PANTHER" id="PTHR47338">
    <property type="entry name" value="ZN(II)2CYS6 TRANSCRIPTION FACTOR (EUROFUNG)-RELATED"/>
    <property type="match status" value="1"/>
</dbReference>
<evidence type="ECO:0000313" key="8">
    <source>
        <dbReference type="EMBL" id="KIW41380.1"/>
    </source>
</evidence>
<evidence type="ECO:0000256" key="5">
    <source>
        <dbReference type="ARBA" id="ARBA00023242"/>
    </source>
</evidence>
<organism evidence="8 9">
    <name type="scientific">Exophiala oligosperma</name>
    <dbReference type="NCBI Taxonomy" id="215243"/>
    <lineage>
        <taxon>Eukaryota</taxon>
        <taxon>Fungi</taxon>
        <taxon>Dikarya</taxon>
        <taxon>Ascomycota</taxon>
        <taxon>Pezizomycotina</taxon>
        <taxon>Eurotiomycetes</taxon>
        <taxon>Chaetothyriomycetidae</taxon>
        <taxon>Chaetothyriales</taxon>
        <taxon>Herpotrichiellaceae</taxon>
        <taxon>Exophiala</taxon>
    </lineage>
</organism>
<dbReference type="CDD" id="cd12148">
    <property type="entry name" value="fungal_TF_MHR"/>
    <property type="match status" value="1"/>
</dbReference>
<name>A0A0D2DG39_9EURO</name>
<dbReference type="InterPro" id="IPR050815">
    <property type="entry name" value="TF_fung"/>
</dbReference>
<feature type="region of interest" description="Disordered" evidence="6">
    <location>
        <begin position="1"/>
        <end position="69"/>
    </location>
</feature>
<dbReference type="Pfam" id="PF04082">
    <property type="entry name" value="Fungal_trans"/>
    <property type="match status" value="1"/>
</dbReference>
<evidence type="ECO:0000256" key="4">
    <source>
        <dbReference type="ARBA" id="ARBA00023163"/>
    </source>
</evidence>
<feature type="compositionally biased region" description="Polar residues" evidence="6">
    <location>
        <begin position="1"/>
        <end position="18"/>
    </location>
</feature>
<dbReference type="GeneID" id="27359016"/>
<protein>
    <recommendedName>
        <fullName evidence="7">Xylanolytic transcriptional activator regulatory domain-containing protein</fullName>
    </recommendedName>
</protein>
<reference evidence="8 9" key="1">
    <citation type="submission" date="2015-01" db="EMBL/GenBank/DDBJ databases">
        <title>The Genome Sequence of Exophiala oligosperma CBS72588.</title>
        <authorList>
            <consortium name="The Broad Institute Genomics Platform"/>
            <person name="Cuomo C."/>
            <person name="de Hoog S."/>
            <person name="Gorbushina A."/>
            <person name="Stielow B."/>
            <person name="Teixiera M."/>
            <person name="Abouelleil A."/>
            <person name="Chapman S.B."/>
            <person name="Priest M."/>
            <person name="Young S.K."/>
            <person name="Wortman J."/>
            <person name="Nusbaum C."/>
            <person name="Birren B."/>
        </authorList>
    </citation>
    <scope>NUCLEOTIDE SEQUENCE [LARGE SCALE GENOMIC DNA]</scope>
    <source>
        <strain evidence="8 9">CBS 72588</strain>
    </source>
</reference>
<feature type="domain" description="Xylanolytic transcriptional activator regulatory" evidence="7">
    <location>
        <begin position="188"/>
        <end position="260"/>
    </location>
</feature>
<keyword evidence="9" id="KW-1185">Reference proteome</keyword>
<proteinExistence type="predicted"/>
<keyword evidence="3" id="KW-0805">Transcription regulation</keyword>
<sequence length="598" mass="67345">MSNVERLVQNMSQASTRPRANLEERPSVGVRASADSPGQSGIPSPVAEPSNQKLRNNNNSNRETEDQAPFSGLLPLPVLLETIDIYFECCHNQPYGFFHEGNFRESLWKGQIPNHLLFAVLASAMRFSKNPFFDNLHNAAVLYANKSWKMVVSTCFSNNQTADLRMVQTLTLLSIFDFTAGKNRHCFAWIKIGLAVRFAQDMKFMLESAHDLPFAVQEERRRVFWSVYLLDRLVSCGRARPPAILDASCQLQLPSDEDTWRSGAWKEVLTLQQLSYRELSTPEQLGPFSHVVAMAYTLGRAAQYMLQQFNTRSQDPPWGANSDFVAIQSDLVYLETVLQMSKSPTDLVAEHTSPGGRHIDQHAIGPAIFSRALFHLTYCLLHHPFLLRKRLESCQIAAPSTFLTRAFETAWEHSRRMTKLLQEAQEAGAMLRASFYGYCMVVAGSIAALHLHDVSDAKRAESADLVRANTSIIEKIGRHWRNVSLMAISFRNFVEDTSRFAHLASDAVNVAVLSPEDCEAMWAMVDYSTMSDVSARAQTQLSPAAEFWMDGSMSWQDLFGRFDTMNQGAQQQITGPDTNQRGVLFPEVENYLGQNMFT</sequence>
<accession>A0A0D2DG39</accession>
<dbReference type="GO" id="GO:0003677">
    <property type="term" value="F:DNA binding"/>
    <property type="evidence" value="ECO:0007669"/>
    <property type="project" value="InterPro"/>
</dbReference>
<keyword evidence="4" id="KW-0804">Transcription</keyword>
<gene>
    <name evidence="8" type="ORF">PV06_06942</name>
</gene>
<dbReference type="OrthoDB" id="424974at2759"/>
<dbReference type="GO" id="GO:0005634">
    <property type="term" value="C:nucleus"/>
    <property type="evidence" value="ECO:0007669"/>
    <property type="project" value="UniProtKB-SubCell"/>
</dbReference>
<dbReference type="PANTHER" id="PTHR47338:SF4">
    <property type="entry name" value="ZN(II)2CYS6 TRANSCRIPTION FACTOR (EUROFUNG)"/>
    <property type="match status" value="1"/>
</dbReference>
<dbReference type="RefSeq" id="XP_016261596.1">
    <property type="nucleotide sequence ID" value="XM_016408116.1"/>
</dbReference>
<evidence type="ECO:0000313" key="9">
    <source>
        <dbReference type="Proteomes" id="UP000053342"/>
    </source>
</evidence>
<comment type="subcellular location">
    <subcellularLocation>
        <location evidence="1">Nucleus</location>
    </subcellularLocation>
</comment>
<evidence type="ECO:0000259" key="7">
    <source>
        <dbReference type="SMART" id="SM00906"/>
    </source>
</evidence>
<dbReference type="HOGENOM" id="CLU_015161_0_1_1"/>
<dbReference type="GO" id="GO:0006351">
    <property type="term" value="P:DNA-templated transcription"/>
    <property type="evidence" value="ECO:0007669"/>
    <property type="project" value="InterPro"/>
</dbReference>
<dbReference type="Proteomes" id="UP000053342">
    <property type="component" value="Unassembled WGS sequence"/>
</dbReference>
<evidence type="ECO:0000256" key="2">
    <source>
        <dbReference type="ARBA" id="ARBA00022723"/>
    </source>
</evidence>
<dbReference type="GO" id="GO:0008270">
    <property type="term" value="F:zinc ion binding"/>
    <property type="evidence" value="ECO:0007669"/>
    <property type="project" value="InterPro"/>
</dbReference>